<dbReference type="GO" id="GO:0019287">
    <property type="term" value="P:isopentenyl diphosphate biosynthetic process, mevalonate pathway"/>
    <property type="evidence" value="ECO:0007669"/>
    <property type="project" value="InterPro"/>
</dbReference>
<protein>
    <recommendedName>
        <fullName evidence="2 12">Diphosphomevalonate decarboxylase</fullName>
        <ecNumber evidence="2 12">4.1.1.33</ecNumber>
    </recommendedName>
</protein>
<dbReference type="InterPro" id="IPR020568">
    <property type="entry name" value="Ribosomal_Su5_D2-typ_SF"/>
</dbReference>
<dbReference type="InterPro" id="IPR005935">
    <property type="entry name" value="Mev_decarb"/>
</dbReference>
<dbReference type="GO" id="GO:0005524">
    <property type="term" value="F:ATP binding"/>
    <property type="evidence" value="ECO:0007669"/>
    <property type="project" value="UniProtKB-UniRule"/>
</dbReference>
<dbReference type="InterPro" id="IPR036554">
    <property type="entry name" value="GHMP_kinase_C_sf"/>
</dbReference>
<dbReference type="GO" id="GO:0004163">
    <property type="term" value="F:diphosphomevalonate decarboxylase activity"/>
    <property type="evidence" value="ECO:0007669"/>
    <property type="project" value="UniProtKB-EC"/>
</dbReference>
<comment type="catalytic activity">
    <reaction evidence="12">
        <text>(R)-5-diphosphomevalonate + ATP = isopentenyl diphosphate + ADP + phosphate + CO2</text>
        <dbReference type="Rhea" id="RHEA:23732"/>
        <dbReference type="ChEBI" id="CHEBI:16526"/>
        <dbReference type="ChEBI" id="CHEBI:30616"/>
        <dbReference type="ChEBI" id="CHEBI:43474"/>
        <dbReference type="ChEBI" id="CHEBI:57557"/>
        <dbReference type="ChEBI" id="CHEBI:128769"/>
        <dbReference type="ChEBI" id="CHEBI:456216"/>
        <dbReference type="EC" id="4.1.1.33"/>
    </reaction>
</comment>
<evidence type="ECO:0000256" key="11">
    <source>
        <dbReference type="ARBA" id="ARBA00023239"/>
    </source>
</evidence>
<keyword evidence="11 12" id="KW-0456">Lyase</keyword>
<evidence type="ECO:0000256" key="1">
    <source>
        <dbReference type="ARBA" id="ARBA00008831"/>
    </source>
</evidence>
<proteinExistence type="inferred from homology"/>
<keyword evidence="3" id="KW-0444">Lipid biosynthesis</keyword>
<dbReference type="GO" id="GO:0016126">
    <property type="term" value="P:sterol biosynthetic process"/>
    <property type="evidence" value="ECO:0007669"/>
    <property type="project" value="UniProtKB-KW"/>
</dbReference>
<dbReference type="InterPro" id="IPR053859">
    <property type="entry name" value="MVD-like_N"/>
</dbReference>
<dbReference type="InterPro" id="IPR029765">
    <property type="entry name" value="Mev_diP_decarb"/>
</dbReference>
<dbReference type="NCBIfam" id="TIGR01240">
    <property type="entry name" value="mevDPdecarb"/>
    <property type="match status" value="1"/>
</dbReference>
<dbReference type="PANTHER" id="PTHR10977:SF3">
    <property type="entry name" value="DIPHOSPHOMEVALONATE DECARBOXYLASE"/>
    <property type="match status" value="1"/>
</dbReference>
<evidence type="ECO:0000256" key="2">
    <source>
        <dbReference type="ARBA" id="ARBA00012296"/>
    </source>
</evidence>
<evidence type="ECO:0000256" key="10">
    <source>
        <dbReference type="ARBA" id="ARBA00023221"/>
    </source>
</evidence>
<keyword evidence="6" id="KW-0752">Steroid biosynthesis</keyword>
<organism evidence="15 16">
    <name type="scientific">Actinidia rufa</name>
    <dbReference type="NCBI Taxonomy" id="165716"/>
    <lineage>
        <taxon>Eukaryota</taxon>
        <taxon>Viridiplantae</taxon>
        <taxon>Streptophyta</taxon>
        <taxon>Embryophyta</taxon>
        <taxon>Tracheophyta</taxon>
        <taxon>Spermatophyta</taxon>
        <taxon>Magnoliopsida</taxon>
        <taxon>eudicotyledons</taxon>
        <taxon>Gunneridae</taxon>
        <taxon>Pentapetalae</taxon>
        <taxon>asterids</taxon>
        <taxon>Ericales</taxon>
        <taxon>Actinidiaceae</taxon>
        <taxon>Actinidia</taxon>
    </lineage>
</organism>
<dbReference type="InterPro" id="IPR041431">
    <property type="entry name" value="Mvd1_C"/>
</dbReference>
<dbReference type="PIRSF" id="PIRSF015950">
    <property type="entry name" value="Mev_P_decrbx"/>
    <property type="match status" value="1"/>
</dbReference>
<sequence>MLNSSHELGELYFLKLMLIPGTSILCSFGWLVQEISLSGGRYQRCLREIRSRASDVEDEKKGIKIAKKDWENLHVHIASYNNFPTAAGLASSAAGFACLVFSLAKLMNVKEDQGKLSAVARQGSGSACRSLYGGFVKWIMGKHDDGSDSIAVQLADEKHWDDLVIVIAVVSSRQKETSSTSGMRESVETSMLIKHRAKEVVPKRIVDMEEAIKNLDFPSFAHLACADSNQFHAVAYTFDAGPNAVLIARNRKVAASLLQRLLFHFPPSSDTDLSSYVIGDKSILQDVGVADMKDIDALPAPPEVKDNIPSQKYKGDVSYFICTKPGKGPVLLSDKNQALLSPETGLPK</sequence>
<dbReference type="Pfam" id="PF18376">
    <property type="entry name" value="MDD_C"/>
    <property type="match status" value="1"/>
</dbReference>
<keyword evidence="16" id="KW-1185">Reference proteome</keyword>
<reference evidence="15 16" key="1">
    <citation type="submission" date="2019-07" db="EMBL/GenBank/DDBJ databases">
        <title>De Novo Assembly of kiwifruit Actinidia rufa.</title>
        <authorList>
            <person name="Sugita-Konishi S."/>
            <person name="Sato K."/>
            <person name="Mori E."/>
            <person name="Abe Y."/>
            <person name="Kisaki G."/>
            <person name="Hamano K."/>
            <person name="Suezawa K."/>
            <person name="Otani M."/>
            <person name="Fukuda T."/>
            <person name="Manabe T."/>
            <person name="Gomi K."/>
            <person name="Tabuchi M."/>
            <person name="Akimitsu K."/>
            <person name="Kataoka I."/>
        </authorList>
    </citation>
    <scope>NUCLEOTIDE SEQUENCE [LARGE SCALE GENOMIC DNA]</scope>
    <source>
        <strain evidence="16">cv. Fuchu</strain>
    </source>
</reference>
<evidence type="ECO:0000256" key="6">
    <source>
        <dbReference type="ARBA" id="ARBA00022955"/>
    </source>
</evidence>
<dbReference type="SUPFAM" id="SSF55060">
    <property type="entry name" value="GHMP Kinase, C-terminal domain"/>
    <property type="match status" value="1"/>
</dbReference>
<keyword evidence="4 12" id="KW-0547">Nucleotide-binding</keyword>
<keyword evidence="7" id="KW-0756">Sterol biosynthesis</keyword>
<dbReference type="AlphaFoldDB" id="A0A7J0GV03"/>
<name>A0A7J0GV03_9ERIC</name>
<gene>
    <name evidence="15" type="ORF">Acr_24g0008020</name>
</gene>
<evidence type="ECO:0000256" key="12">
    <source>
        <dbReference type="PIRNR" id="PIRNR015950"/>
    </source>
</evidence>
<dbReference type="SUPFAM" id="SSF54211">
    <property type="entry name" value="Ribosomal protein S5 domain 2-like"/>
    <property type="match status" value="1"/>
</dbReference>
<feature type="domain" description="Diphosphomevalonate decarboxylase-like N-terminal" evidence="14">
    <location>
        <begin position="39"/>
        <end position="151"/>
    </location>
</feature>
<keyword evidence="5 12" id="KW-0067">ATP-binding</keyword>
<evidence type="ECO:0000256" key="5">
    <source>
        <dbReference type="ARBA" id="ARBA00022840"/>
    </source>
</evidence>
<evidence type="ECO:0000256" key="3">
    <source>
        <dbReference type="ARBA" id="ARBA00022516"/>
    </source>
</evidence>
<keyword evidence="10" id="KW-0753">Steroid metabolism</keyword>
<dbReference type="Gene3D" id="3.30.70.890">
    <property type="entry name" value="GHMP kinase, C-terminal domain"/>
    <property type="match status" value="2"/>
</dbReference>
<evidence type="ECO:0000313" key="16">
    <source>
        <dbReference type="Proteomes" id="UP000585474"/>
    </source>
</evidence>
<evidence type="ECO:0000256" key="8">
    <source>
        <dbReference type="ARBA" id="ARBA00023098"/>
    </source>
</evidence>
<evidence type="ECO:0000256" key="4">
    <source>
        <dbReference type="ARBA" id="ARBA00022741"/>
    </source>
</evidence>
<evidence type="ECO:0000259" key="13">
    <source>
        <dbReference type="Pfam" id="PF18376"/>
    </source>
</evidence>
<dbReference type="EC" id="4.1.1.33" evidence="2 12"/>
<dbReference type="OrthoDB" id="1699364at2759"/>
<evidence type="ECO:0000313" key="15">
    <source>
        <dbReference type="EMBL" id="GFZ14612.1"/>
    </source>
</evidence>
<evidence type="ECO:0000256" key="7">
    <source>
        <dbReference type="ARBA" id="ARBA00023011"/>
    </source>
</evidence>
<dbReference type="EMBL" id="BJWL01000024">
    <property type="protein sequence ID" value="GFZ14612.1"/>
    <property type="molecule type" value="Genomic_DNA"/>
</dbReference>
<dbReference type="Proteomes" id="UP000585474">
    <property type="component" value="Unassembled WGS sequence"/>
</dbReference>
<feature type="domain" description="Mvd1 C-terminal" evidence="13">
    <location>
        <begin position="165"/>
        <end position="234"/>
    </location>
</feature>
<dbReference type="PANTHER" id="PTHR10977">
    <property type="entry name" value="DIPHOSPHOMEVALONATE DECARBOXYLASE"/>
    <property type="match status" value="1"/>
</dbReference>
<dbReference type="GO" id="GO:0005829">
    <property type="term" value="C:cytosol"/>
    <property type="evidence" value="ECO:0007669"/>
    <property type="project" value="InterPro"/>
</dbReference>
<dbReference type="Pfam" id="PF22700">
    <property type="entry name" value="MVD-like_N"/>
    <property type="match status" value="1"/>
</dbReference>
<dbReference type="InterPro" id="IPR014721">
    <property type="entry name" value="Ribsml_uS5_D2-typ_fold_subgr"/>
</dbReference>
<evidence type="ECO:0000256" key="9">
    <source>
        <dbReference type="ARBA" id="ARBA00023166"/>
    </source>
</evidence>
<keyword evidence="9" id="KW-1207">Sterol metabolism</keyword>
<accession>A0A7J0GV03</accession>
<dbReference type="Gene3D" id="3.30.230.10">
    <property type="match status" value="1"/>
</dbReference>
<evidence type="ECO:0000259" key="14">
    <source>
        <dbReference type="Pfam" id="PF22700"/>
    </source>
</evidence>
<keyword evidence="8 12" id="KW-0443">Lipid metabolism</keyword>
<comment type="similarity">
    <text evidence="1 12">Belongs to the diphosphomevalonate decarboxylase family.</text>
</comment>
<comment type="caution">
    <text evidence="15">The sequence shown here is derived from an EMBL/GenBank/DDBJ whole genome shotgun (WGS) entry which is preliminary data.</text>
</comment>
<dbReference type="FunFam" id="3.30.230.10:FF:000018">
    <property type="entry name" value="Diphosphomevalonate decarboxylase"/>
    <property type="match status" value="1"/>
</dbReference>